<evidence type="ECO:0000313" key="6">
    <source>
        <dbReference type="Proteomes" id="UP000295164"/>
    </source>
</evidence>
<comment type="subcellular location">
    <subcellularLocation>
        <location evidence="4">Cytoplasm</location>
    </subcellularLocation>
</comment>
<dbReference type="PANTHER" id="PTHR42866:SF2">
    <property type="entry name" value="3-DEOXY-MANNO-OCTULOSONATE CYTIDYLYLTRANSFERASE, MITOCHONDRIAL"/>
    <property type="match status" value="1"/>
</dbReference>
<evidence type="ECO:0000313" key="5">
    <source>
        <dbReference type="EMBL" id="TCZ70478.1"/>
    </source>
</evidence>
<dbReference type="GO" id="GO:0009103">
    <property type="term" value="P:lipopolysaccharide biosynthetic process"/>
    <property type="evidence" value="ECO:0007669"/>
    <property type="project" value="UniProtKB-UniRule"/>
</dbReference>
<dbReference type="OrthoDB" id="9815559at2"/>
<dbReference type="Pfam" id="PF02348">
    <property type="entry name" value="CTP_transf_3"/>
    <property type="match status" value="1"/>
</dbReference>
<accession>A0A4R4DYE9</accession>
<comment type="caution">
    <text evidence="5">The sequence shown here is derived from an EMBL/GenBank/DDBJ whole genome shotgun (WGS) entry which is preliminary data.</text>
</comment>
<keyword evidence="6" id="KW-1185">Reference proteome</keyword>
<dbReference type="PANTHER" id="PTHR42866">
    <property type="entry name" value="3-DEOXY-MANNO-OCTULOSONATE CYTIDYLYLTRANSFERASE"/>
    <property type="match status" value="1"/>
</dbReference>
<dbReference type="InterPro" id="IPR029044">
    <property type="entry name" value="Nucleotide-diphossugar_trans"/>
</dbReference>
<comment type="function">
    <text evidence="4">Activates KDO (a required 8-carbon sugar) for incorporation into bacterial lipopolysaccharide in Gram-negative bacteria.</text>
</comment>
<keyword evidence="1 4" id="KW-0808">Transferase</keyword>
<dbReference type="Gene3D" id="3.90.550.10">
    <property type="entry name" value="Spore Coat Polysaccharide Biosynthesis Protein SpsA, Chain A"/>
    <property type="match status" value="1"/>
</dbReference>
<dbReference type="Proteomes" id="UP000295164">
    <property type="component" value="Unassembled WGS sequence"/>
</dbReference>
<comment type="similarity">
    <text evidence="4">Belongs to the KdsB family.</text>
</comment>
<keyword evidence="2 4" id="KW-0548">Nucleotidyltransferase</keyword>
<evidence type="ECO:0000256" key="1">
    <source>
        <dbReference type="ARBA" id="ARBA00022679"/>
    </source>
</evidence>
<keyword evidence="4" id="KW-0963">Cytoplasm</keyword>
<dbReference type="HAMAP" id="MF_00057">
    <property type="entry name" value="KdsB"/>
    <property type="match status" value="1"/>
</dbReference>
<dbReference type="GO" id="GO:0008690">
    <property type="term" value="F:3-deoxy-manno-octulosonate cytidylyltransferase activity"/>
    <property type="evidence" value="ECO:0007669"/>
    <property type="project" value="UniProtKB-UniRule"/>
</dbReference>
<organism evidence="5 6">
    <name type="scientific">Flaviaesturariibacter aridisoli</name>
    <dbReference type="NCBI Taxonomy" id="2545761"/>
    <lineage>
        <taxon>Bacteria</taxon>
        <taxon>Pseudomonadati</taxon>
        <taxon>Bacteroidota</taxon>
        <taxon>Chitinophagia</taxon>
        <taxon>Chitinophagales</taxon>
        <taxon>Chitinophagaceae</taxon>
        <taxon>Flaviaestuariibacter</taxon>
    </lineage>
</organism>
<sequence>MSELSAPLGGQGTVIAVLPARYAATRFPGKLLQLLGDKTVIRRTYEAAQASGLFDEVLVATDSPEIRAEVEGFGGQVAMTRADHESGTDRIAEAVADRDVDIVVNVQGDTPFINTKALRQLIDLFEDESVHVASLMDRITDPADLANPNVVKVCTDLRGNSLFFSRSPVPFPRAQDIDIPHYRHIGVYAFRKAALLQFTQWPMTPLEAAEKIECLRFLEHGVPLRMALTEPIGVDINTPEDLEKAKSQL</sequence>
<dbReference type="AlphaFoldDB" id="A0A4R4DYE9"/>
<evidence type="ECO:0000256" key="2">
    <source>
        <dbReference type="ARBA" id="ARBA00022695"/>
    </source>
</evidence>
<evidence type="ECO:0000256" key="3">
    <source>
        <dbReference type="ARBA" id="ARBA00022985"/>
    </source>
</evidence>
<dbReference type="RefSeq" id="WP_131852232.1">
    <property type="nucleotide sequence ID" value="NZ_SKFH01000016.1"/>
</dbReference>
<dbReference type="EMBL" id="SKFH01000016">
    <property type="protein sequence ID" value="TCZ70478.1"/>
    <property type="molecule type" value="Genomic_DNA"/>
</dbReference>
<dbReference type="EC" id="2.7.7.38" evidence="4"/>
<dbReference type="InterPro" id="IPR004528">
    <property type="entry name" value="KdsB"/>
</dbReference>
<dbReference type="GO" id="GO:0033468">
    <property type="term" value="P:CMP-keto-3-deoxy-D-manno-octulosonic acid biosynthetic process"/>
    <property type="evidence" value="ECO:0007669"/>
    <property type="project" value="UniProtKB-UniRule"/>
</dbReference>
<comment type="pathway">
    <text evidence="4">Nucleotide-sugar biosynthesis; CMP-3-deoxy-D-manno-octulosonate biosynthesis; CMP-3-deoxy-D-manno-octulosonate from 3-deoxy-D-manno-octulosonate and CTP: step 1/1.</text>
</comment>
<dbReference type="SUPFAM" id="SSF53448">
    <property type="entry name" value="Nucleotide-diphospho-sugar transferases"/>
    <property type="match status" value="1"/>
</dbReference>
<dbReference type="InterPro" id="IPR003329">
    <property type="entry name" value="Cytidylyl_trans"/>
</dbReference>
<name>A0A4R4DYE9_9BACT</name>
<reference evidence="5 6" key="1">
    <citation type="submission" date="2019-03" db="EMBL/GenBank/DDBJ databases">
        <authorList>
            <person name="Kim M.K.M."/>
        </authorList>
    </citation>
    <scope>NUCLEOTIDE SEQUENCE [LARGE SCALE GENOMIC DNA]</scope>
    <source>
        <strain evidence="5 6">17J68-15</strain>
    </source>
</reference>
<keyword evidence="3 4" id="KW-0448">Lipopolysaccharide biosynthesis</keyword>
<dbReference type="NCBIfam" id="TIGR00466">
    <property type="entry name" value="kdsB"/>
    <property type="match status" value="1"/>
</dbReference>
<comment type="catalytic activity">
    <reaction evidence="4">
        <text>3-deoxy-alpha-D-manno-oct-2-ulosonate + CTP = CMP-3-deoxy-beta-D-manno-octulosonate + diphosphate</text>
        <dbReference type="Rhea" id="RHEA:23448"/>
        <dbReference type="ChEBI" id="CHEBI:33019"/>
        <dbReference type="ChEBI" id="CHEBI:37563"/>
        <dbReference type="ChEBI" id="CHEBI:85986"/>
        <dbReference type="ChEBI" id="CHEBI:85987"/>
        <dbReference type="EC" id="2.7.7.38"/>
    </reaction>
</comment>
<evidence type="ECO:0000256" key="4">
    <source>
        <dbReference type="HAMAP-Rule" id="MF_00057"/>
    </source>
</evidence>
<gene>
    <name evidence="4 5" type="primary">kdsB</name>
    <name evidence="5" type="ORF">E0486_11010</name>
</gene>
<dbReference type="UniPathway" id="UPA00358">
    <property type="reaction ID" value="UER00476"/>
</dbReference>
<dbReference type="NCBIfam" id="NF003952">
    <property type="entry name" value="PRK05450.1-5"/>
    <property type="match status" value="1"/>
</dbReference>
<proteinExistence type="inferred from homology"/>
<protein>
    <recommendedName>
        <fullName evidence="4">3-deoxy-manno-octulosonate cytidylyltransferase</fullName>
        <ecNumber evidence="4">2.7.7.38</ecNumber>
    </recommendedName>
    <alternativeName>
        <fullName evidence="4">CMP-2-keto-3-deoxyoctulosonic acid synthase</fullName>
        <shortName evidence="4">CKS</shortName>
        <shortName evidence="4">CMP-KDO synthase</shortName>
    </alternativeName>
</protein>
<dbReference type="NCBIfam" id="NF003950">
    <property type="entry name" value="PRK05450.1-3"/>
    <property type="match status" value="1"/>
</dbReference>
<dbReference type="CDD" id="cd02517">
    <property type="entry name" value="CMP-KDO-Synthetase"/>
    <property type="match status" value="1"/>
</dbReference>
<dbReference type="GO" id="GO:0005829">
    <property type="term" value="C:cytosol"/>
    <property type="evidence" value="ECO:0007669"/>
    <property type="project" value="TreeGrafter"/>
</dbReference>